<comment type="caution">
    <text evidence="3">The sequence shown here is derived from an EMBL/GenBank/DDBJ whole genome shotgun (WGS) entry which is preliminary data.</text>
</comment>
<feature type="region of interest" description="Disordered" evidence="1">
    <location>
        <begin position="202"/>
        <end position="239"/>
    </location>
</feature>
<dbReference type="Pfam" id="PF25975">
    <property type="entry name" value="CzcB_C"/>
    <property type="match status" value="1"/>
</dbReference>
<reference evidence="3 4" key="1">
    <citation type="submission" date="2023-07" db="EMBL/GenBank/DDBJ databases">
        <title>Sequencing the genomes of 1000 actinobacteria strains.</title>
        <authorList>
            <person name="Klenk H.-P."/>
        </authorList>
    </citation>
    <scope>NUCLEOTIDE SEQUENCE [LARGE SCALE GENOMIC DNA]</scope>
    <source>
        <strain evidence="3 4">DSM 14555</strain>
    </source>
</reference>
<keyword evidence="4" id="KW-1185">Reference proteome</keyword>
<dbReference type="Proteomes" id="UP001185069">
    <property type="component" value="Unassembled WGS sequence"/>
</dbReference>
<dbReference type="PANTHER" id="PTHR30469">
    <property type="entry name" value="MULTIDRUG RESISTANCE PROTEIN MDTA"/>
    <property type="match status" value="1"/>
</dbReference>
<evidence type="ECO:0000259" key="2">
    <source>
        <dbReference type="Pfam" id="PF25975"/>
    </source>
</evidence>
<dbReference type="Gene3D" id="2.40.420.20">
    <property type="match status" value="1"/>
</dbReference>
<evidence type="ECO:0000256" key="1">
    <source>
        <dbReference type="SAM" id="MobiDB-lite"/>
    </source>
</evidence>
<name>A0ABU1JCJ5_9MICC</name>
<accession>A0ABU1JCJ5</accession>
<evidence type="ECO:0000313" key="4">
    <source>
        <dbReference type="Proteomes" id="UP001185069"/>
    </source>
</evidence>
<dbReference type="InterPro" id="IPR058649">
    <property type="entry name" value="CzcB_C"/>
</dbReference>
<protein>
    <submittedName>
        <fullName evidence="3">Multidrug efflux pump subunit AcrA (Membrane-fusion protein)</fullName>
    </submittedName>
</protein>
<sequence>MVWIAVFAVIAVALVKIAFLDGLKPGTVVGAPAANIEPVSYSVAKGNIDNVVEIKGMVRSDPAIPVLSNAIGEVVKIFVDAKATLAEGDPLFQVKTEVKQAPNSDPQAPPSKPVYKYSNVLAPAGGTLENFQVLLEQQVSIGQNVGSIGQQSLSIEGSLDSAQQFRLLNKPTTSTATVNNGPAPFECPNVVISAADLGSKPGTGSSGGAGNGGMAVPAASGAGPGSGQGGAGSGTGDDAALSGKVTCKVPAGTPVFAGLGAKLSLVAGSAKDVVVVPLTAVKGTFQSGLVWLQGEQGPQERKVTLGLNDGKMVEVTAGLAVGDGILRYVPGAAADRNAGCPPGAVCSGGPGSAASENVGG</sequence>
<dbReference type="RefSeq" id="WP_309797245.1">
    <property type="nucleotide sequence ID" value="NZ_BAAAHY010000001.1"/>
</dbReference>
<feature type="compositionally biased region" description="Gly residues" evidence="1">
    <location>
        <begin position="222"/>
        <end position="235"/>
    </location>
</feature>
<dbReference type="EMBL" id="JAVDQF010000001">
    <property type="protein sequence ID" value="MDR6269151.1"/>
    <property type="molecule type" value="Genomic_DNA"/>
</dbReference>
<dbReference type="PANTHER" id="PTHR30469:SF20">
    <property type="entry name" value="EFFLUX RND TRANSPORTER PERIPLASMIC ADAPTOR SUBUNIT"/>
    <property type="match status" value="1"/>
</dbReference>
<proteinExistence type="predicted"/>
<evidence type="ECO:0000313" key="3">
    <source>
        <dbReference type="EMBL" id="MDR6269151.1"/>
    </source>
</evidence>
<gene>
    <name evidence="3" type="ORF">JOE69_001389</name>
</gene>
<feature type="domain" description="CzcB-like C-terminal circularly permuted SH3-like" evidence="2">
    <location>
        <begin position="274"/>
        <end position="323"/>
    </location>
</feature>
<feature type="compositionally biased region" description="Gly residues" evidence="1">
    <location>
        <begin position="204"/>
        <end position="213"/>
    </location>
</feature>
<organism evidence="3 4">
    <name type="scientific">Arthrobacter russicus</name>
    <dbReference type="NCBI Taxonomy" id="172040"/>
    <lineage>
        <taxon>Bacteria</taxon>
        <taxon>Bacillati</taxon>
        <taxon>Actinomycetota</taxon>
        <taxon>Actinomycetes</taxon>
        <taxon>Micrococcales</taxon>
        <taxon>Micrococcaceae</taxon>
        <taxon>Arthrobacter</taxon>
    </lineage>
</organism>